<reference evidence="2 3" key="1">
    <citation type="submission" date="2019-03" db="EMBL/GenBank/DDBJ databases">
        <title>Sequencing the genomes of 1000 actinobacteria strains.</title>
        <authorList>
            <person name="Klenk H.-P."/>
        </authorList>
    </citation>
    <scope>NUCLEOTIDE SEQUENCE [LARGE SCALE GENOMIC DNA]</scope>
    <source>
        <strain evidence="2 3">DSM 18936</strain>
    </source>
</reference>
<comment type="caution">
    <text evidence="2">The sequence shown here is derived from an EMBL/GenBank/DDBJ whole genome shotgun (WGS) entry which is preliminary data.</text>
</comment>
<name>A0A4R7HV34_9ACTN</name>
<protein>
    <recommendedName>
        <fullName evidence="1">DUF6916 domain-containing protein</fullName>
    </recommendedName>
</protein>
<keyword evidence="3" id="KW-1185">Reference proteome</keyword>
<evidence type="ECO:0000313" key="3">
    <source>
        <dbReference type="Proteomes" id="UP000294558"/>
    </source>
</evidence>
<accession>A0A4R7HV34</accession>
<evidence type="ECO:0000313" key="2">
    <source>
        <dbReference type="EMBL" id="TDT14655.1"/>
    </source>
</evidence>
<sequence>MNRTIAPAVGRRELLIGGVAAAAAATVAGPGLGLIPNPLGSGTSDVFDRAALTEHIGETFRITAGPLAGATLQLVEVLDLPAGMVDPARQFVARFSSDATDLPAATYDLRSGAFGRIPLFVTPAGGAVGRSLYEVMVNRWTPVDEGSTP</sequence>
<dbReference type="AlphaFoldDB" id="A0A4R7HV34"/>
<proteinExistence type="predicted"/>
<dbReference type="RefSeq" id="WP_133867184.1">
    <property type="nucleotide sequence ID" value="NZ_SOAU01000001.1"/>
</dbReference>
<dbReference type="Proteomes" id="UP000294558">
    <property type="component" value="Unassembled WGS sequence"/>
</dbReference>
<organism evidence="2 3">
    <name type="scientific">Ilumatobacter fluminis</name>
    <dbReference type="NCBI Taxonomy" id="467091"/>
    <lineage>
        <taxon>Bacteria</taxon>
        <taxon>Bacillati</taxon>
        <taxon>Actinomycetota</taxon>
        <taxon>Acidimicrobiia</taxon>
        <taxon>Acidimicrobiales</taxon>
        <taxon>Ilumatobacteraceae</taxon>
        <taxon>Ilumatobacter</taxon>
    </lineage>
</organism>
<dbReference type="Pfam" id="PF21880">
    <property type="entry name" value="DUF6916"/>
    <property type="match status" value="1"/>
</dbReference>
<dbReference type="EMBL" id="SOAU01000001">
    <property type="protein sequence ID" value="TDT14655.1"/>
    <property type="molecule type" value="Genomic_DNA"/>
</dbReference>
<dbReference type="OrthoDB" id="8926597at2"/>
<gene>
    <name evidence="2" type="ORF">BDK89_0210</name>
</gene>
<feature type="domain" description="DUF6916" evidence="1">
    <location>
        <begin position="49"/>
        <end position="136"/>
    </location>
</feature>
<dbReference type="InterPro" id="IPR054209">
    <property type="entry name" value="DUF6916"/>
</dbReference>
<evidence type="ECO:0000259" key="1">
    <source>
        <dbReference type="Pfam" id="PF21880"/>
    </source>
</evidence>